<name>A0A7J8D6U1_ROUAE</name>
<dbReference type="EMBL" id="JACASE010000013">
    <property type="protein sequence ID" value="KAF6418785.1"/>
    <property type="molecule type" value="Genomic_DNA"/>
</dbReference>
<comment type="caution">
    <text evidence="1">The sequence shown here is derived from an EMBL/GenBank/DDBJ whole genome shotgun (WGS) entry which is preliminary data.</text>
</comment>
<accession>A0A7J8D6U1</accession>
<evidence type="ECO:0000313" key="2">
    <source>
        <dbReference type="Proteomes" id="UP000593571"/>
    </source>
</evidence>
<protein>
    <submittedName>
        <fullName evidence="1">Uncharacterized protein</fullName>
    </submittedName>
</protein>
<evidence type="ECO:0000313" key="1">
    <source>
        <dbReference type="EMBL" id="KAF6418785.1"/>
    </source>
</evidence>
<organism evidence="1 2">
    <name type="scientific">Rousettus aegyptiacus</name>
    <name type="common">Egyptian fruit bat</name>
    <name type="synonym">Pteropus aegyptiacus</name>
    <dbReference type="NCBI Taxonomy" id="9407"/>
    <lineage>
        <taxon>Eukaryota</taxon>
        <taxon>Metazoa</taxon>
        <taxon>Chordata</taxon>
        <taxon>Craniata</taxon>
        <taxon>Vertebrata</taxon>
        <taxon>Euteleostomi</taxon>
        <taxon>Mammalia</taxon>
        <taxon>Eutheria</taxon>
        <taxon>Laurasiatheria</taxon>
        <taxon>Chiroptera</taxon>
        <taxon>Yinpterochiroptera</taxon>
        <taxon>Pteropodoidea</taxon>
        <taxon>Pteropodidae</taxon>
        <taxon>Rousettinae</taxon>
        <taxon>Rousettus</taxon>
    </lineage>
</organism>
<sequence>MLRSFPCCLRKFEVRLLSARSLVILEERREVWHSTRLLRWPTLSTLLEAEAESTSWPFPTGFPSVCCKKCFILLWPAEKPRPVAGTLRLPRTLLSLCRPGFLTNGPGRESIPLSLLMSVCSHVRGSWL</sequence>
<dbReference type="AlphaFoldDB" id="A0A7J8D6U1"/>
<proteinExistence type="predicted"/>
<gene>
    <name evidence="1" type="ORF">HJG63_008807</name>
</gene>
<keyword evidence="2" id="KW-1185">Reference proteome</keyword>
<reference evidence="1 2" key="1">
    <citation type="journal article" date="2020" name="Nature">
        <title>Six reference-quality genomes reveal evolution of bat adaptations.</title>
        <authorList>
            <person name="Jebb D."/>
            <person name="Huang Z."/>
            <person name="Pippel M."/>
            <person name="Hughes G.M."/>
            <person name="Lavrichenko K."/>
            <person name="Devanna P."/>
            <person name="Winkler S."/>
            <person name="Jermiin L.S."/>
            <person name="Skirmuntt E.C."/>
            <person name="Katzourakis A."/>
            <person name="Burkitt-Gray L."/>
            <person name="Ray D.A."/>
            <person name="Sullivan K.A.M."/>
            <person name="Roscito J.G."/>
            <person name="Kirilenko B.M."/>
            <person name="Davalos L.M."/>
            <person name="Corthals A.P."/>
            <person name="Power M.L."/>
            <person name="Jones G."/>
            <person name="Ransome R.D."/>
            <person name="Dechmann D.K.N."/>
            <person name="Locatelli A.G."/>
            <person name="Puechmaille S.J."/>
            <person name="Fedrigo O."/>
            <person name="Jarvis E.D."/>
            <person name="Hiller M."/>
            <person name="Vernes S.C."/>
            <person name="Myers E.W."/>
            <person name="Teeling E.C."/>
        </authorList>
    </citation>
    <scope>NUCLEOTIDE SEQUENCE [LARGE SCALE GENOMIC DNA]</scope>
    <source>
        <strain evidence="1">MRouAeg1</strain>
        <tissue evidence="1">Muscle</tissue>
    </source>
</reference>
<dbReference type="Proteomes" id="UP000593571">
    <property type="component" value="Unassembled WGS sequence"/>
</dbReference>